<gene>
    <name evidence="4" type="primary">LUC7L3</name>
    <name evidence="4" type="ORF">Bhyg_01662</name>
</gene>
<evidence type="ECO:0000313" key="4">
    <source>
        <dbReference type="EMBL" id="KAJ6646451.1"/>
    </source>
</evidence>
<dbReference type="GO" id="GO:0006376">
    <property type="term" value="P:mRNA splice site recognition"/>
    <property type="evidence" value="ECO:0007669"/>
    <property type="project" value="InterPro"/>
</dbReference>
<reference evidence="4" key="1">
    <citation type="submission" date="2022-07" db="EMBL/GenBank/DDBJ databases">
        <authorList>
            <person name="Trinca V."/>
            <person name="Uliana J.V.C."/>
            <person name="Torres T.T."/>
            <person name="Ward R.J."/>
            <person name="Monesi N."/>
        </authorList>
    </citation>
    <scope>NUCLEOTIDE SEQUENCE</scope>
    <source>
        <strain evidence="4">HSMRA1968</strain>
        <tissue evidence="4">Whole embryos</tissue>
    </source>
</reference>
<feature type="region of interest" description="Disordered" evidence="3">
    <location>
        <begin position="176"/>
        <end position="203"/>
    </location>
</feature>
<evidence type="ECO:0000313" key="5">
    <source>
        <dbReference type="Proteomes" id="UP001151699"/>
    </source>
</evidence>
<feature type="compositionally biased region" description="Polar residues" evidence="3">
    <location>
        <begin position="186"/>
        <end position="203"/>
    </location>
</feature>
<sequence length="365" mass="43239">MVDTARQLLDELMGRNRNLDPSTAICRKINWDDPEFCLYFLVKFCPHDLFVNTRADLGACPKIHDEEAKKLYDEARPSKRKRNYEDEFLRFSNHMLNEVDRKISKGKQRLLLMNKGDGAPVYISKFQEQLNNLNARIKKLIGEAEEAGNRGDVDQAQGLMTLCDQLKEEKEALVNQHENGGPAPTSPNNQTASTTGPSTWNDFTSTEKQMEVCEVCGAFLIVGDAQQRLEDHLTGKQHMGYSKLRKAVDEMYEKRRNMDREEEERINNEEKRKSDNGSRDRRDSKRRDDFDDRRRDRRDDRGRRDYDRESRDRRDGRGDSDRRGDRNHRDRNRYNRDDYRTDRDRDRDRTDRSDRSERRRSRSKH</sequence>
<dbReference type="PANTHER" id="PTHR12375">
    <property type="entry name" value="RNA-BINDING PROTEIN LUC7-RELATED"/>
    <property type="match status" value="1"/>
</dbReference>
<dbReference type="OrthoDB" id="10266921at2759"/>
<comment type="caution">
    <text evidence="4">The sequence shown here is derived from an EMBL/GenBank/DDBJ whole genome shotgun (WGS) entry which is preliminary data.</text>
</comment>
<dbReference type="Proteomes" id="UP001151699">
    <property type="component" value="Chromosome A"/>
</dbReference>
<organism evidence="4 5">
    <name type="scientific">Pseudolycoriella hygida</name>
    <dbReference type="NCBI Taxonomy" id="35572"/>
    <lineage>
        <taxon>Eukaryota</taxon>
        <taxon>Metazoa</taxon>
        <taxon>Ecdysozoa</taxon>
        <taxon>Arthropoda</taxon>
        <taxon>Hexapoda</taxon>
        <taxon>Insecta</taxon>
        <taxon>Pterygota</taxon>
        <taxon>Neoptera</taxon>
        <taxon>Endopterygota</taxon>
        <taxon>Diptera</taxon>
        <taxon>Nematocera</taxon>
        <taxon>Sciaroidea</taxon>
        <taxon>Sciaridae</taxon>
        <taxon>Pseudolycoriella</taxon>
    </lineage>
</organism>
<evidence type="ECO:0000256" key="3">
    <source>
        <dbReference type="SAM" id="MobiDB-lite"/>
    </source>
</evidence>
<keyword evidence="5" id="KW-1185">Reference proteome</keyword>
<proteinExistence type="inferred from homology"/>
<evidence type="ECO:0000256" key="1">
    <source>
        <dbReference type="ARBA" id="ARBA00005655"/>
    </source>
</evidence>
<dbReference type="InterPro" id="IPR004882">
    <property type="entry name" value="Luc7-rel"/>
</dbReference>
<dbReference type="GO" id="GO:0005685">
    <property type="term" value="C:U1 snRNP"/>
    <property type="evidence" value="ECO:0007669"/>
    <property type="project" value="InterPro"/>
</dbReference>
<dbReference type="AlphaFoldDB" id="A0A9Q0N9U3"/>
<dbReference type="EMBL" id="WJQU01000001">
    <property type="protein sequence ID" value="KAJ6646451.1"/>
    <property type="molecule type" value="Genomic_DNA"/>
</dbReference>
<feature type="region of interest" description="Disordered" evidence="3">
    <location>
        <begin position="255"/>
        <end position="365"/>
    </location>
</feature>
<keyword evidence="2" id="KW-0175">Coiled coil</keyword>
<feature type="compositionally biased region" description="Basic and acidic residues" evidence="3">
    <location>
        <begin position="255"/>
        <end position="357"/>
    </location>
</feature>
<accession>A0A9Q0N9U3</accession>
<evidence type="ECO:0000256" key="2">
    <source>
        <dbReference type="SAM" id="Coils"/>
    </source>
</evidence>
<feature type="coiled-coil region" evidence="2">
    <location>
        <begin position="123"/>
        <end position="176"/>
    </location>
</feature>
<dbReference type="Pfam" id="PF03194">
    <property type="entry name" value="LUC7"/>
    <property type="match status" value="1"/>
</dbReference>
<protein>
    <submittedName>
        <fullName evidence="4">Luc7-like protein 3</fullName>
    </submittedName>
</protein>
<dbReference type="GO" id="GO:0003729">
    <property type="term" value="F:mRNA binding"/>
    <property type="evidence" value="ECO:0007669"/>
    <property type="project" value="InterPro"/>
</dbReference>
<name>A0A9Q0N9U3_9DIPT</name>
<comment type="similarity">
    <text evidence="1">Belongs to the Luc7 family.</text>
</comment>